<feature type="transmembrane region" description="Helical" evidence="1">
    <location>
        <begin position="611"/>
        <end position="631"/>
    </location>
</feature>
<gene>
    <name evidence="5" type="ORF">XAT740_LOCUS18485</name>
</gene>
<dbReference type="PANTHER" id="PTHR36902">
    <property type="entry name" value="ENRICHED IN SURFACE-LABELED PROTEOME PROTEIN 9"/>
    <property type="match status" value="1"/>
</dbReference>
<dbReference type="Pfam" id="PF25899">
    <property type="entry name" value="DUF7959"/>
    <property type="match status" value="1"/>
</dbReference>
<feature type="domain" description="LolA-like" evidence="3">
    <location>
        <begin position="242"/>
        <end position="457"/>
    </location>
</feature>
<keyword evidence="1" id="KW-0812">Transmembrane</keyword>
<dbReference type="InterPro" id="IPR058831">
    <property type="entry name" value="LolA-like_dom_2nd"/>
</dbReference>
<dbReference type="AlphaFoldDB" id="A0A814P6Q2"/>
<protein>
    <submittedName>
        <fullName evidence="5">Uncharacterized protein</fullName>
    </submittedName>
</protein>
<dbReference type="Proteomes" id="UP000663828">
    <property type="component" value="Unassembled WGS sequence"/>
</dbReference>
<feature type="chain" id="PRO_5032957225" evidence="2">
    <location>
        <begin position="22"/>
        <end position="637"/>
    </location>
</feature>
<evidence type="ECO:0000256" key="1">
    <source>
        <dbReference type="SAM" id="Phobius"/>
    </source>
</evidence>
<reference evidence="5" key="1">
    <citation type="submission" date="2021-02" db="EMBL/GenBank/DDBJ databases">
        <authorList>
            <person name="Nowell W R."/>
        </authorList>
    </citation>
    <scope>NUCLEOTIDE SEQUENCE</scope>
</reference>
<comment type="caution">
    <text evidence="5">The sequence shown here is derived from an EMBL/GenBank/DDBJ whole genome shotgun (WGS) entry which is preliminary data.</text>
</comment>
<accession>A0A814P6Q2</accession>
<feature type="domain" description="DUF7959" evidence="4">
    <location>
        <begin position="486"/>
        <end position="591"/>
    </location>
</feature>
<evidence type="ECO:0000313" key="6">
    <source>
        <dbReference type="Proteomes" id="UP000663828"/>
    </source>
</evidence>
<keyword evidence="1" id="KW-1133">Transmembrane helix</keyword>
<organism evidence="5 6">
    <name type="scientific">Adineta ricciae</name>
    <name type="common">Rotifer</name>
    <dbReference type="NCBI Taxonomy" id="249248"/>
    <lineage>
        <taxon>Eukaryota</taxon>
        <taxon>Metazoa</taxon>
        <taxon>Spiralia</taxon>
        <taxon>Gnathifera</taxon>
        <taxon>Rotifera</taxon>
        <taxon>Eurotatoria</taxon>
        <taxon>Bdelloidea</taxon>
        <taxon>Adinetida</taxon>
        <taxon>Adinetidae</taxon>
        <taxon>Adineta</taxon>
    </lineage>
</organism>
<keyword evidence="6" id="KW-1185">Reference proteome</keyword>
<dbReference type="InterPro" id="IPR058265">
    <property type="entry name" value="DUF7959"/>
</dbReference>
<sequence>MFRLPTYLLGILLIFVRINHAQVDTGLCPEGPTSPIPDPKWRPIPPRFEIMTELVSDKSITELSQAFSTTRDSIFWNANGGPYQFYYNFATDEVFDVLIKPGANSMPFCLRQALTPTSETSVLQPKTLFVKPSVLLGFNQRNQRNPDWGVRYQGDGQLRRIPTMKFLSCFYLNDIRATVRVDFQVSDPDRFQLGLTPRNESLILQMDVKVKNQTAQESFVYNVFRYISDPNRREERQALETPTGIYCPNRISTMPIPSDIPERVSANSELFVPNGNSSAIFSSHSLYDTEFQFVRFDAWFPDPMGSPFWLHFTEIHDFAVGLTFRYDNRRHQCVVGNITTGLNDAVTVDDNPSFIQMGSPQHLFLMDDITYQYTGEKPCHDRIWCHVWIGEKALPNAGVQHREWYWSSSINGEPTARSKPMKLVLKQYNNGVPNGTYEMNFFNYRRQPMTIFEIDFTLAECYRALGPAENYNLAVLTFRIINDKKYPVYQNLNYLRFHIWETLVFTMFARPTRISHLLVDQDDGDSNDIIVTFTLLDVPPITGPVEDPIRESSLDTLVTRLSNIIDSNGLAFRARYGTKQVTLRARGGSLNVPHTSTKTVSKTSGPRITGLWLGLILVGLVVGGVAGFFGLEKLANK</sequence>
<dbReference type="Pfam" id="PF25898">
    <property type="entry name" value="LolA_2nd_metazoa"/>
    <property type="match status" value="1"/>
</dbReference>
<keyword evidence="2" id="KW-0732">Signal</keyword>
<dbReference type="EMBL" id="CAJNOR010001235">
    <property type="protein sequence ID" value="CAF1103588.1"/>
    <property type="molecule type" value="Genomic_DNA"/>
</dbReference>
<evidence type="ECO:0000259" key="3">
    <source>
        <dbReference type="Pfam" id="PF25898"/>
    </source>
</evidence>
<proteinExistence type="predicted"/>
<evidence type="ECO:0000313" key="5">
    <source>
        <dbReference type="EMBL" id="CAF1103588.1"/>
    </source>
</evidence>
<evidence type="ECO:0000259" key="4">
    <source>
        <dbReference type="Pfam" id="PF25899"/>
    </source>
</evidence>
<keyword evidence="1" id="KW-0472">Membrane</keyword>
<evidence type="ECO:0000256" key="2">
    <source>
        <dbReference type="SAM" id="SignalP"/>
    </source>
</evidence>
<dbReference type="PANTHER" id="PTHR36902:SF1">
    <property type="entry name" value="ENRICHED IN SURFACE-LABELED PROTEOME PROTEIN 9"/>
    <property type="match status" value="1"/>
</dbReference>
<feature type="signal peptide" evidence="2">
    <location>
        <begin position="1"/>
        <end position="21"/>
    </location>
</feature>
<name>A0A814P6Q2_ADIRI</name>